<dbReference type="PANTHER" id="PTHR43790:SF3">
    <property type="entry name" value="D-ALLOSE IMPORT ATP-BINDING PROTEIN ALSA-RELATED"/>
    <property type="match status" value="1"/>
</dbReference>
<dbReference type="GO" id="GO:0005524">
    <property type="term" value="F:ATP binding"/>
    <property type="evidence" value="ECO:0007669"/>
    <property type="project" value="UniProtKB-KW"/>
</dbReference>
<evidence type="ECO:0000256" key="5">
    <source>
        <dbReference type="ARBA" id="ARBA00022737"/>
    </source>
</evidence>
<keyword evidence="4" id="KW-0762">Sugar transport</keyword>
<keyword evidence="7 11" id="KW-0067">ATP-binding</keyword>
<dbReference type="SUPFAM" id="SSF52540">
    <property type="entry name" value="P-loop containing nucleoside triphosphate hydrolases"/>
    <property type="match status" value="2"/>
</dbReference>
<dbReference type="GO" id="GO:0016887">
    <property type="term" value="F:ATP hydrolysis activity"/>
    <property type="evidence" value="ECO:0007669"/>
    <property type="project" value="InterPro"/>
</dbReference>
<evidence type="ECO:0000256" key="3">
    <source>
        <dbReference type="ARBA" id="ARBA00022475"/>
    </source>
</evidence>
<evidence type="ECO:0000256" key="8">
    <source>
        <dbReference type="ARBA" id="ARBA00022967"/>
    </source>
</evidence>
<evidence type="ECO:0000256" key="2">
    <source>
        <dbReference type="ARBA" id="ARBA00022448"/>
    </source>
</evidence>
<dbReference type="PANTHER" id="PTHR43790">
    <property type="entry name" value="CARBOHYDRATE TRANSPORT ATP-BINDING PROTEIN MG119-RELATED"/>
    <property type="match status" value="1"/>
</dbReference>
<dbReference type="PROSITE" id="PS50893">
    <property type="entry name" value="ABC_TRANSPORTER_2"/>
    <property type="match status" value="2"/>
</dbReference>
<keyword evidence="8" id="KW-1278">Translocase</keyword>
<evidence type="ECO:0000313" key="12">
    <source>
        <dbReference type="Proteomes" id="UP000671995"/>
    </source>
</evidence>
<evidence type="ECO:0000256" key="1">
    <source>
        <dbReference type="ARBA" id="ARBA00004202"/>
    </source>
</evidence>
<reference evidence="11" key="2">
    <citation type="journal article" date="2021" name="Microbiol. Resour. Announc.">
        <title>Complete Genome Sequences of Three Human Oral Treponema parvum Isolates.</title>
        <authorList>
            <person name="Zeng H."/>
            <person name="Watt R.M."/>
        </authorList>
    </citation>
    <scope>NUCLEOTIDE SEQUENCE</scope>
    <source>
        <strain evidence="11">ATCC 700773</strain>
    </source>
</reference>
<gene>
    <name evidence="11" type="ORF">HRI96_00220</name>
</gene>
<organism evidence="11 12">
    <name type="scientific">Treponema parvum</name>
    <dbReference type="NCBI Taxonomy" id="138851"/>
    <lineage>
        <taxon>Bacteria</taxon>
        <taxon>Pseudomonadati</taxon>
        <taxon>Spirochaetota</taxon>
        <taxon>Spirochaetia</taxon>
        <taxon>Spirochaetales</taxon>
        <taxon>Treponemataceae</taxon>
        <taxon>Treponema</taxon>
    </lineage>
</organism>
<dbReference type="InterPro" id="IPR017871">
    <property type="entry name" value="ABC_transporter-like_CS"/>
</dbReference>
<dbReference type="SMART" id="SM00382">
    <property type="entry name" value="AAA"/>
    <property type="match status" value="2"/>
</dbReference>
<reference evidence="11" key="1">
    <citation type="submission" date="2020-05" db="EMBL/GenBank/DDBJ databases">
        <authorList>
            <person name="Zeng H."/>
            <person name="Chan Y.K."/>
            <person name="Watt R.M."/>
        </authorList>
    </citation>
    <scope>NUCLEOTIDE SEQUENCE</scope>
    <source>
        <strain evidence="11">ATCC 700773</strain>
    </source>
</reference>
<dbReference type="Pfam" id="PF00005">
    <property type="entry name" value="ABC_tran"/>
    <property type="match status" value="2"/>
</dbReference>
<keyword evidence="3" id="KW-1003">Cell membrane</keyword>
<dbReference type="InterPro" id="IPR003593">
    <property type="entry name" value="AAA+_ATPase"/>
</dbReference>
<evidence type="ECO:0000256" key="7">
    <source>
        <dbReference type="ARBA" id="ARBA00022840"/>
    </source>
</evidence>
<proteinExistence type="predicted"/>
<dbReference type="InterPro" id="IPR027417">
    <property type="entry name" value="P-loop_NTPase"/>
</dbReference>
<comment type="subcellular location">
    <subcellularLocation>
        <location evidence="1">Cell membrane</location>
        <topology evidence="1">Peripheral membrane protein</topology>
    </subcellularLocation>
</comment>
<dbReference type="EMBL" id="CP054257">
    <property type="protein sequence ID" value="QTQ12811.1"/>
    <property type="molecule type" value="Genomic_DNA"/>
</dbReference>
<dbReference type="AlphaFoldDB" id="A0A975ID96"/>
<dbReference type="CDD" id="cd03215">
    <property type="entry name" value="ABC_Carb_Monos_II"/>
    <property type="match status" value="1"/>
</dbReference>
<evidence type="ECO:0000259" key="10">
    <source>
        <dbReference type="PROSITE" id="PS50893"/>
    </source>
</evidence>
<name>A0A975ID96_9SPIR</name>
<dbReference type="Gene3D" id="3.40.50.300">
    <property type="entry name" value="P-loop containing nucleotide triphosphate hydrolases"/>
    <property type="match status" value="2"/>
</dbReference>
<feature type="domain" description="ABC transporter" evidence="10">
    <location>
        <begin position="229"/>
        <end position="472"/>
    </location>
</feature>
<feature type="domain" description="ABC transporter" evidence="10">
    <location>
        <begin position="1"/>
        <end position="218"/>
    </location>
</feature>
<dbReference type="CDD" id="cd03216">
    <property type="entry name" value="ABC_Carb_Monos_I"/>
    <property type="match status" value="1"/>
</dbReference>
<evidence type="ECO:0000256" key="6">
    <source>
        <dbReference type="ARBA" id="ARBA00022741"/>
    </source>
</evidence>
<dbReference type="FunFam" id="3.40.50.300:FF:000127">
    <property type="entry name" value="Ribose import ATP-binding protein RbsA"/>
    <property type="match status" value="1"/>
</dbReference>
<evidence type="ECO:0000256" key="4">
    <source>
        <dbReference type="ARBA" id="ARBA00022597"/>
    </source>
</evidence>
<keyword evidence="2" id="KW-0813">Transport</keyword>
<sequence>MPGEVHALMGENGAGKSTLMKIIMGIYTKDAGKVLINGKEVEFRDPKEALNAGISMIHQELTPIPEMTVAENIFLGREKQKIKGLPFVDRKAMNLSTQELLDRYEVSKYIKPSVKMNNLNIAQVQVVEIIKAVSYNSKIIIMDEPTSSLSENESEVLFKIIANLKTQQVGIIYISHRMEEVFEIADRISVLRDGKFIGCVDAKGASTKELINMMVGRELGSGYPHNTAKRGKKVLEVKDFTRDGVFNGVDFSVHAGEILGFAGLVGAGRSEVMRAIVGYDKLTSGQIFLDGEEIHINNPHEAIKHHVIMVPEDRKLLGLVSGRCIRENIALQNLSEVSSGCFIRKYLEKKKCNKFADEVTVKMNGIEDEIGSLSGGNQQKVVLAKSLMSKPKVLIMDEPTRGIDVGAKATIYNIMVDLAKRGIAIIMISSELPELIGVADRILVMSGGKIMGELTDRKDFSQQTILSMAFGEAH</sequence>
<dbReference type="GO" id="GO:0005886">
    <property type="term" value="C:plasma membrane"/>
    <property type="evidence" value="ECO:0007669"/>
    <property type="project" value="UniProtKB-SubCell"/>
</dbReference>
<accession>A0A975ID96</accession>
<dbReference type="PROSITE" id="PS00211">
    <property type="entry name" value="ABC_TRANSPORTER_1"/>
    <property type="match status" value="1"/>
</dbReference>
<keyword evidence="5" id="KW-0677">Repeat</keyword>
<keyword evidence="9" id="KW-0472">Membrane</keyword>
<evidence type="ECO:0000313" key="11">
    <source>
        <dbReference type="EMBL" id="QTQ12811.1"/>
    </source>
</evidence>
<keyword evidence="6" id="KW-0547">Nucleotide-binding</keyword>
<dbReference type="InterPro" id="IPR050107">
    <property type="entry name" value="ABC_carbohydrate_import_ATPase"/>
</dbReference>
<dbReference type="Proteomes" id="UP000671995">
    <property type="component" value="Chromosome"/>
</dbReference>
<dbReference type="InterPro" id="IPR003439">
    <property type="entry name" value="ABC_transporter-like_ATP-bd"/>
</dbReference>
<evidence type="ECO:0000256" key="9">
    <source>
        <dbReference type="ARBA" id="ARBA00023136"/>
    </source>
</evidence>
<protein>
    <submittedName>
        <fullName evidence="11">Sugar ABC transporter ATP-binding protein</fullName>
    </submittedName>
</protein>